<dbReference type="GO" id="GO:0008239">
    <property type="term" value="F:dipeptidyl-peptidase activity"/>
    <property type="evidence" value="ECO:0007669"/>
    <property type="project" value="InterPro"/>
</dbReference>
<dbReference type="Gene3D" id="2.60.120.260">
    <property type="entry name" value="Galactose-binding domain-like"/>
    <property type="match status" value="1"/>
</dbReference>
<name>A0A3N1D5R6_9ACTN</name>
<feature type="region of interest" description="Disordered" evidence="2">
    <location>
        <begin position="340"/>
        <end position="391"/>
    </location>
</feature>
<comment type="caution">
    <text evidence="4">The sequence shown here is derived from an EMBL/GenBank/DDBJ whole genome shotgun (WGS) entry which is preliminary data.</text>
</comment>
<dbReference type="EMBL" id="RJKE01000001">
    <property type="protein sequence ID" value="ROO88830.1"/>
    <property type="molecule type" value="Genomic_DNA"/>
</dbReference>
<sequence>MPPLSRVAARVLGLPPALSRDIEVRRGVPVPSFDGTVLRADVYLPRRVPDAPTVLVRSPYGRRGWVAQATAWPFAERGYQVVVQAVRGTDGSAGEFSPFDERRDGLAALDWVEQQPWWNGRTVTFGPSYLGLAQWAIAAEAGGRLAAIAPFASASQFRDQTYLGEAFTLRGSLSWAAGMARRTGAAPRRPGSARRLARAYATLPLADADVAAAGVPIGWYRQWLAHAEPGDAYWTGSRDHRATVADVTAPATLVTGWHDIFLQSQLADHEALAAAGRTTRLTIGPWRHTSPALFGAAARDALDWFGAHLRGLPPEGDPVRLYLQGADEWRGYASWPPPAEPRAFHLQGDGTLRDEPSTEPSSSSFTYDPSDPTPGEGGPLLGSGGGPRDQRAVETRSDVLVFTSPPLARDLDVVGPVRARIHLRSDTAHTDLLVRVCDVDRAGRSTGVCDGLRRLVLEGPGPHEADLDLWPTAHRFRAGHRIRVHVAGGSHPRFSRNPGTGEPLGTATRLVRQRHEILHGPAHPSTVLLPVTSG</sequence>
<dbReference type="PANTHER" id="PTHR43056:SF10">
    <property type="entry name" value="COCE_NOND FAMILY, PUTATIVE (AFU_ORTHOLOGUE AFUA_7G00600)-RELATED"/>
    <property type="match status" value="1"/>
</dbReference>
<dbReference type="OrthoDB" id="5240615at2"/>
<keyword evidence="1" id="KW-0378">Hydrolase</keyword>
<dbReference type="InterPro" id="IPR008979">
    <property type="entry name" value="Galactose-bd-like_sf"/>
</dbReference>
<feature type="compositionally biased region" description="Gly residues" evidence="2">
    <location>
        <begin position="375"/>
        <end position="387"/>
    </location>
</feature>
<dbReference type="Pfam" id="PF02129">
    <property type="entry name" value="Peptidase_S15"/>
    <property type="match status" value="1"/>
</dbReference>
<dbReference type="SMART" id="SM00939">
    <property type="entry name" value="PepX_C"/>
    <property type="match status" value="1"/>
</dbReference>
<evidence type="ECO:0000313" key="5">
    <source>
        <dbReference type="Proteomes" id="UP000272400"/>
    </source>
</evidence>
<dbReference type="InterPro" id="IPR029058">
    <property type="entry name" value="AB_hydrolase_fold"/>
</dbReference>
<evidence type="ECO:0000256" key="1">
    <source>
        <dbReference type="ARBA" id="ARBA00022801"/>
    </source>
</evidence>
<dbReference type="SUPFAM" id="SSF49785">
    <property type="entry name" value="Galactose-binding domain-like"/>
    <property type="match status" value="1"/>
</dbReference>
<evidence type="ECO:0000313" key="4">
    <source>
        <dbReference type="EMBL" id="ROO88830.1"/>
    </source>
</evidence>
<keyword evidence="5" id="KW-1185">Reference proteome</keyword>
<accession>A0A3N1D5R6</accession>
<dbReference type="RefSeq" id="WP_123668019.1">
    <property type="nucleotide sequence ID" value="NZ_RJKE01000001.1"/>
</dbReference>
<dbReference type="SUPFAM" id="SSF53474">
    <property type="entry name" value="alpha/beta-Hydrolases"/>
    <property type="match status" value="1"/>
</dbReference>
<dbReference type="NCBIfam" id="TIGR00976">
    <property type="entry name" value="CocE_NonD"/>
    <property type="match status" value="1"/>
</dbReference>
<proteinExistence type="predicted"/>
<feature type="domain" description="Xaa-Pro dipeptidyl-peptidase C-terminal" evidence="3">
    <location>
        <begin position="302"/>
        <end position="528"/>
    </location>
</feature>
<dbReference type="Proteomes" id="UP000272400">
    <property type="component" value="Unassembled WGS sequence"/>
</dbReference>
<dbReference type="InterPro" id="IPR000383">
    <property type="entry name" value="Xaa-Pro-like_dom"/>
</dbReference>
<dbReference type="Pfam" id="PF08530">
    <property type="entry name" value="PepX_C"/>
    <property type="match status" value="1"/>
</dbReference>
<dbReference type="InterPro" id="IPR005674">
    <property type="entry name" value="CocE/Ser_esterase"/>
</dbReference>
<dbReference type="Gene3D" id="3.40.50.1820">
    <property type="entry name" value="alpha/beta hydrolase"/>
    <property type="match status" value="1"/>
</dbReference>
<reference evidence="4 5" key="1">
    <citation type="submission" date="2018-11" db="EMBL/GenBank/DDBJ databases">
        <title>Sequencing the genomes of 1000 actinobacteria strains.</title>
        <authorList>
            <person name="Klenk H.-P."/>
        </authorList>
    </citation>
    <scope>NUCLEOTIDE SEQUENCE [LARGE SCALE GENOMIC DNA]</scope>
    <source>
        <strain evidence="4 5">DSM 44254</strain>
    </source>
</reference>
<gene>
    <name evidence="4" type="ORF">EDD29_6512</name>
</gene>
<dbReference type="PANTHER" id="PTHR43056">
    <property type="entry name" value="PEPTIDASE S9 PROLYL OLIGOPEPTIDASE"/>
    <property type="match status" value="1"/>
</dbReference>
<dbReference type="AlphaFoldDB" id="A0A3N1D5R6"/>
<evidence type="ECO:0000256" key="2">
    <source>
        <dbReference type="SAM" id="MobiDB-lite"/>
    </source>
</evidence>
<evidence type="ECO:0000259" key="3">
    <source>
        <dbReference type="SMART" id="SM00939"/>
    </source>
</evidence>
<protein>
    <recommendedName>
        <fullName evidence="3">Xaa-Pro dipeptidyl-peptidase C-terminal domain-containing protein</fullName>
    </recommendedName>
</protein>
<dbReference type="Gene3D" id="1.10.3020.10">
    <property type="entry name" value="alpha-amino acid ester hydrolase ( Helical cap domain)"/>
    <property type="match status" value="1"/>
</dbReference>
<dbReference type="InterPro" id="IPR050585">
    <property type="entry name" value="Xaa-Pro_dipeptidyl-ppase/CocE"/>
</dbReference>
<dbReference type="InterPro" id="IPR013736">
    <property type="entry name" value="Xaa-Pro_dipept_C"/>
</dbReference>
<organism evidence="4 5">
    <name type="scientific">Actinocorallia herbida</name>
    <dbReference type="NCBI Taxonomy" id="58109"/>
    <lineage>
        <taxon>Bacteria</taxon>
        <taxon>Bacillati</taxon>
        <taxon>Actinomycetota</taxon>
        <taxon>Actinomycetes</taxon>
        <taxon>Streptosporangiales</taxon>
        <taxon>Thermomonosporaceae</taxon>
        <taxon>Actinocorallia</taxon>
    </lineage>
</organism>